<reference evidence="1 2" key="1">
    <citation type="submission" date="2022-08" db="EMBL/GenBank/DDBJ databases">
        <title>Bacterial and archaeal communities from various locations to study Microbial Dark Matter (Phase II).</title>
        <authorList>
            <person name="Stepanauskas R."/>
        </authorList>
    </citation>
    <scope>NUCLEOTIDE SEQUENCE [LARGE SCALE GENOMIC DNA]</scope>
    <source>
        <strain evidence="1 2">PD1</strain>
    </source>
</reference>
<organism evidence="1 2">
    <name type="scientific">Candidatus Fervidibacter sacchari</name>
    <dbReference type="NCBI Taxonomy" id="1448929"/>
    <lineage>
        <taxon>Bacteria</taxon>
        <taxon>Candidatus Fervidibacterota</taxon>
        <taxon>Candidatus Fervidibacter</taxon>
    </lineage>
</organism>
<evidence type="ECO:0000313" key="2">
    <source>
        <dbReference type="Proteomes" id="UP001204798"/>
    </source>
</evidence>
<gene>
    <name evidence="1" type="ORF">M2350_003419</name>
</gene>
<evidence type="ECO:0000313" key="1">
    <source>
        <dbReference type="EMBL" id="MCS3920978.1"/>
    </source>
</evidence>
<comment type="caution">
    <text evidence="1">The sequence shown here is derived from an EMBL/GenBank/DDBJ whole genome shotgun (WGS) entry which is preliminary data.</text>
</comment>
<proteinExistence type="predicted"/>
<keyword evidence="2" id="KW-1185">Reference proteome</keyword>
<name>A0ABT2ESN0_9BACT</name>
<accession>A0ABT2ESN0</accession>
<dbReference type="Proteomes" id="UP001204798">
    <property type="component" value="Unassembled WGS sequence"/>
</dbReference>
<protein>
    <submittedName>
        <fullName evidence="1">Uncharacterized protein</fullName>
    </submittedName>
</protein>
<sequence>MHEETVYEDELIRLVLDVEDTPENRNWFLRWKETLKERFRQLEIWMVAIPIEVL</sequence>
<dbReference type="EMBL" id="JANUCP010000008">
    <property type="protein sequence ID" value="MCS3920978.1"/>
    <property type="molecule type" value="Genomic_DNA"/>
</dbReference>
<dbReference type="RefSeq" id="WP_259101598.1">
    <property type="nucleotide sequence ID" value="NZ_CP130454.1"/>
</dbReference>